<reference evidence="2 3" key="1">
    <citation type="submission" date="2016-10" db="EMBL/GenBank/DDBJ databases">
        <title>Pseudoalteromonas amylolytica sp. nov., isolated from the surface seawater.</title>
        <authorList>
            <person name="Wu Y.-H."/>
            <person name="Cheng H."/>
            <person name="Jin X.-B."/>
            <person name="Wang C.-S."/>
            <person name="Xu X.-W."/>
        </authorList>
    </citation>
    <scope>NUCLEOTIDE SEQUENCE [LARGE SCALE GENOMIC DNA]</scope>
    <source>
        <strain evidence="2 3">JCM 12483</strain>
    </source>
</reference>
<evidence type="ECO:0000313" key="3">
    <source>
        <dbReference type="Proteomes" id="UP000180253"/>
    </source>
</evidence>
<protein>
    <recommendedName>
        <fullName evidence="4">Carboxypeptidase regulatory-like domain-containing protein</fullName>
    </recommendedName>
</protein>
<dbReference type="PROSITE" id="PS51257">
    <property type="entry name" value="PROKAR_LIPOPROTEIN"/>
    <property type="match status" value="1"/>
</dbReference>
<keyword evidence="1" id="KW-0732">Signal</keyword>
<dbReference type="Proteomes" id="UP000180253">
    <property type="component" value="Unassembled WGS sequence"/>
</dbReference>
<gene>
    <name evidence="2" type="ORF">BIW53_03820</name>
</gene>
<name>A0A1S1NAQ7_9GAMM</name>
<organism evidence="2 3">
    <name type="scientific">Pseudoalteromonas byunsanensis</name>
    <dbReference type="NCBI Taxonomy" id="327939"/>
    <lineage>
        <taxon>Bacteria</taxon>
        <taxon>Pseudomonadati</taxon>
        <taxon>Pseudomonadota</taxon>
        <taxon>Gammaproteobacteria</taxon>
        <taxon>Alteromonadales</taxon>
        <taxon>Pseudoalteromonadaceae</taxon>
        <taxon>Pseudoalteromonas</taxon>
    </lineage>
</organism>
<feature type="signal peptide" evidence="1">
    <location>
        <begin position="1"/>
        <end position="19"/>
    </location>
</feature>
<accession>A0A1S1NAQ7</accession>
<dbReference type="AlphaFoldDB" id="A0A1S1NAQ7"/>
<comment type="caution">
    <text evidence="2">The sequence shown here is derived from an EMBL/GenBank/DDBJ whole genome shotgun (WGS) entry which is preliminary data.</text>
</comment>
<proteinExistence type="predicted"/>
<sequence length="410" mass="44852">MIKNTLSISAILLALTACSSGNDGDKSVDNSASITPDVLSKGVFLDSAVGNVDYKTETRSGVTNAQGEFEYVAGETITFSLGALNFPVVSAGSKITPLTLASTDNVKSPSVVNILRLLQTLDQDSNPENGITITDQAKENAMPVEFDIDVELFAANQNVLNLVQNGGQNEYVESLIPESEAVQHFSNTLKQSELEFKSFAGIYTFASESIMFQFLNNNDYIALQWQEENGWVGVEKGRYSLSDSKVMFQALVNRDGEALFCSAPRGELCAEALTLTYELADTSLTFAPNSEEPFKIERLSFTENTIAGAWLMEGEYETQYLTLTSQGDFALVELDTEGGFEAGYEVGKYTFENDTLSLTITHTFWGPESECSTTEESPCDNAQLKVVLDNNTLGILEDNGEIEVEFTRLF</sequence>
<evidence type="ECO:0008006" key="4">
    <source>
        <dbReference type="Google" id="ProtNLM"/>
    </source>
</evidence>
<feature type="chain" id="PRO_5010254833" description="Carboxypeptidase regulatory-like domain-containing protein" evidence="1">
    <location>
        <begin position="20"/>
        <end position="410"/>
    </location>
</feature>
<dbReference type="RefSeq" id="WP_070990495.1">
    <property type="nucleotide sequence ID" value="NZ_CBCSHD010000001.1"/>
</dbReference>
<dbReference type="STRING" id="327939.BIW53_03820"/>
<keyword evidence="3" id="KW-1185">Reference proteome</keyword>
<dbReference type="OrthoDB" id="5592990at2"/>
<evidence type="ECO:0000313" key="2">
    <source>
        <dbReference type="EMBL" id="OHU96466.1"/>
    </source>
</evidence>
<dbReference type="EMBL" id="MNAN01000026">
    <property type="protein sequence ID" value="OHU96466.1"/>
    <property type="molecule type" value="Genomic_DNA"/>
</dbReference>
<evidence type="ECO:0000256" key="1">
    <source>
        <dbReference type="SAM" id="SignalP"/>
    </source>
</evidence>